<organism evidence="7 8">
    <name type="scientific">Belnapia arida</name>
    <dbReference type="NCBI Taxonomy" id="2804533"/>
    <lineage>
        <taxon>Bacteria</taxon>
        <taxon>Pseudomonadati</taxon>
        <taxon>Pseudomonadota</taxon>
        <taxon>Alphaproteobacteria</taxon>
        <taxon>Acetobacterales</taxon>
        <taxon>Roseomonadaceae</taxon>
        <taxon>Belnapia</taxon>
    </lineage>
</organism>
<keyword evidence="4" id="KW-0378">Hydrolase</keyword>
<reference evidence="7 8" key="1">
    <citation type="submission" date="2021-01" db="EMBL/GenBank/DDBJ databases">
        <title>Belnapia mucosa sp. nov. and Belnapia arida sp. nov., isolated from the Tabernas Desert (Almeria, Spain).</title>
        <authorList>
            <person name="Molina-Menor E."/>
            <person name="Vidal-Verdu A."/>
            <person name="Calonge A."/>
            <person name="Satari L."/>
            <person name="Pereto J."/>
            <person name="Porcar M."/>
        </authorList>
    </citation>
    <scope>NUCLEOTIDE SEQUENCE [LARGE SCALE GENOMIC DNA]</scope>
    <source>
        <strain evidence="7 8">T18</strain>
    </source>
</reference>
<keyword evidence="5" id="KW-0862">Zinc</keyword>
<dbReference type="CDD" id="cd10001">
    <property type="entry name" value="HDAC_classII_APAH"/>
    <property type="match status" value="1"/>
</dbReference>
<evidence type="ECO:0000259" key="6">
    <source>
        <dbReference type="Pfam" id="PF00850"/>
    </source>
</evidence>
<dbReference type="EMBL" id="JAETWB010000006">
    <property type="protein sequence ID" value="MBL6079246.1"/>
    <property type="molecule type" value="Genomic_DNA"/>
</dbReference>
<comment type="caution">
    <text evidence="7">The sequence shown here is derived from an EMBL/GenBank/DDBJ whole genome shotgun (WGS) entry which is preliminary data.</text>
</comment>
<keyword evidence="3" id="KW-0479">Metal-binding</keyword>
<evidence type="ECO:0000256" key="2">
    <source>
        <dbReference type="ARBA" id="ARBA00005947"/>
    </source>
</evidence>
<accession>A0ABS1U3K7</accession>
<evidence type="ECO:0000256" key="5">
    <source>
        <dbReference type="ARBA" id="ARBA00022833"/>
    </source>
</evidence>
<evidence type="ECO:0000313" key="8">
    <source>
        <dbReference type="Proteomes" id="UP000660885"/>
    </source>
</evidence>
<dbReference type="InterPro" id="IPR023801">
    <property type="entry name" value="His_deacetylse_dom"/>
</dbReference>
<evidence type="ECO:0000313" key="7">
    <source>
        <dbReference type="EMBL" id="MBL6079246.1"/>
    </source>
</evidence>
<comment type="similarity">
    <text evidence="2">Belongs to the histone deacetylase family.</text>
</comment>
<name>A0ABS1U3K7_9PROT</name>
<evidence type="ECO:0000256" key="3">
    <source>
        <dbReference type="ARBA" id="ARBA00022723"/>
    </source>
</evidence>
<dbReference type="PRINTS" id="PR01270">
    <property type="entry name" value="HDASUPER"/>
</dbReference>
<dbReference type="RefSeq" id="WP_202832508.1">
    <property type="nucleotide sequence ID" value="NZ_JAETWB010000006.1"/>
</dbReference>
<sequence length="341" mass="35429">MRAFSHPDQLRHRPRFFLQRGQLRSNFEVPARAEALLAALGRLGLTPETAALPARGALEAVHAPDYLDFLEGAYVAWQKLPSPGDEVVGNTHATGDALANGGRRPGGIIGQAGWYTADTSCPIGAGSWEAIHAAAGVALAAAAEAAAGRQAYGLCRPPGHHAYRARAGGHCYLNNAAIAVAALRQAGAARVAVLDIDSHHGNGTQGIFWEDASVLTVSVHGDPSNYYPFFTGYAEETGPANTNRNLPLPAGTGDAAWLEAIATGIEAARGFGAEALVVSLGFDPSEHEPLGLLKVTADGFARAGADIAGLRLPTAIIQEGGYNVEVMGSLLERFLTGWGAA</sequence>
<dbReference type="InterPro" id="IPR023696">
    <property type="entry name" value="Ureohydrolase_dom_sf"/>
</dbReference>
<dbReference type="Gene3D" id="3.40.800.20">
    <property type="entry name" value="Histone deacetylase domain"/>
    <property type="match status" value="1"/>
</dbReference>
<comment type="cofactor">
    <cofactor evidence="1">
        <name>Zn(2+)</name>
        <dbReference type="ChEBI" id="CHEBI:29105"/>
    </cofactor>
</comment>
<keyword evidence="8" id="KW-1185">Reference proteome</keyword>
<protein>
    <submittedName>
        <fullName evidence="7">Histone deacetylase family protein</fullName>
    </submittedName>
</protein>
<dbReference type="SUPFAM" id="SSF52768">
    <property type="entry name" value="Arginase/deacetylase"/>
    <property type="match status" value="1"/>
</dbReference>
<dbReference type="Pfam" id="PF00850">
    <property type="entry name" value="Hist_deacetyl"/>
    <property type="match status" value="1"/>
</dbReference>
<dbReference type="InterPro" id="IPR000286">
    <property type="entry name" value="HDACs"/>
</dbReference>
<dbReference type="InterPro" id="IPR037138">
    <property type="entry name" value="His_deacetylse_dom_sf"/>
</dbReference>
<dbReference type="PANTHER" id="PTHR10625:SF17">
    <property type="entry name" value="HISTONE DEACETYLASE 8"/>
    <property type="match status" value="1"/>
</dbReference>
<dbReference type="PANTHER" id="PTHR10625">
    <property type="entry name" value="HISTONE DEACETYLASE HDAC1-RELATED"/>
    <property type="match status" value="1"/>
</dbReference>
<proteinExistence type="inferred from homology"/>
<evidence type="ECO:0000256" key="4">
    <source>
        <dbReference type="ARBA" id="ARBA00022801"/>
    </source>
</evidence>
<evidence type="ECO:0000256" key="1">
    <source>
        <dbReference type="ARBA" id="ARBA00001947"/>
    </source>
</evidence>
<dbReference type="Proteomes" id="UP000660885">
    <property type="component" value="Unassembled WGS sequence"/>
</dbReference>
<feature type="domain" description="Histone deacetylase" evidence="6">
    <location>
        <begin position="28"/>
        <end position="335"/>
    </location>
</feature>
<gene>
    <name evidence="7" type="ORF">JMJ56_14600</name>
</gene>